<dbReference type="PANTHER" id="PTHR31635">
    <property type="entry name" value="REVERSE TRANSCRIPTASE DOMAIN-CONTAINING PROTEIN-RELATED"/>
    <property type="match status" value="1"/>
</dbReference>
<feature type="domain" description="Reverse transcriptase" evidence="2">
    <location>
        <begin position="774"/>
        <end position="876"/>
    </location>
</feature>
<protein>
    <recommendedName>
        <fullName evidence="2">Reverse transcriptase domain-containing protein</fullName>
    </recommendedName>
</protein>
<dbReference type="Proteomes" id="UP001054252">
    <property type="component" value="Unassembled WGS sequence"/>
</dbReference>
<proteinExistence type="predicted"/>
<feature type="region of interest" description="Disordered" evidence="1">
    <location>
        <begin position="26"/>
        <end position="62"/>
    </location>
</feature>
<accession>A0AAV5KKL2</accession>
<dbReference type="PANTHER" id="PTHR31635:SF196">
    <property type="entry name" value="REVERSE TRANSCRIPTASE DOMAIN-CONTAINING PROTEIN-RELATED"/>
    <property type="match status" value="1"/>
</dbReference>
<dbReference type="AlphaFoldDB" id="A0AAV5KKL2"/>
<name>A0AAV5KKL2_9ROSI</name>
<dbReference type="EMBL" id="BPVZ01000068">
    <property type="protein sequence ID" value="GKV25155.1"/>
    <property type="molecule type" value="Genomic_DNA"/>
</dbReference>
<sequence>MEPTKHLGDINKPIYAEVVQGDIRKRGEGHMNRRCERRTRQRNGSKDISTYEGQQREWQPKQQHQHWSGIELNFDQGEYAWLKKCFVGKVHSVNLIPNLQEKFFLEGVFYCKITPMEGRLVLLEGKEYEDLKELVDRGKDWMGQRFEEGLPVHAWKFETFQTFGRLWGNLISLDDSTSSKKRFDAARFLISTPSSESISKSITVKINGEFFILKFTEEESTNSLFTMRSDRVFHAPKEEEDEESSSLESQYELDSVKNMDLLEHDECQISGDEDGGGKEATEDELAIQNVVASGRRLTEDDLAAQLDEDQNKIEVTRHDDEVASYSKKLEGTRRKVGEIVFTNTEVVEETMGMGESKKGFQNPNSNSKNLEEGDTRKIMEDLKMTANKAGQGNLENDSQLSTNAEKGSLGKSNQKRKNTTKEGSRSSGSEEEYDRDLADGPPTKEMGLQEEMGRRVVDPHKPPLAGPAVQTEKTNSRPKIKIRQTVSSFWDDLDSDLDIPAPWMNSNDGYGRRKKKRKAKSCASVYRKTGGLEGILVQQNPGQRNASMKAKKEILFEKNLEKPVADDSINDSNIQNRNRSIEMRSKKRNTEALWSRIKEMGVTAQGEESVVVQKLKEMESCDKEKWRKEEEKKHRKGDQGTWGEENTPCYLVNIYSPCDLVAKRSLWENLSNTISSHKEDGWKWPVLDEVGFNKISEADKELLTEPFLESEVKAAVWNCDSAKALGLDGFSFGFLKAEWEVIKEDILKFLADFHSNSRLVRGSNPSFMVLILKKENPQGIDEYRPISLIGCMYKILAKILANRLSKVMDGLIGDQQSAFIRGRQLVDRAVIANETIDEIRRKKVRCFLFKVDFEKAYDNISWEFLDNMLERMNFGSIWKG</sequence>
<evidence type="ECO:0000259" key="2">
    <source>
        <dbReference type="Pfam" id="PF00078"/>
    </source>
</evidence>
<keyword evidence="4" id="KW-1185">Reference proteome</keyword>
<feature type="region of interest" description="Disordered" evidence="1">
    <location>
        <begin position="389"/>
        <end position="478"/>
    </location>
</feature>
<dbReference type="Pfam" id="PF00078">
    <property type="entry name" value="RVT_1"/>
    <property type="match status" value="1"/>
</dbReference>
<evidence type="ECO:0000313" key="4">
    <source>
        <dbReference type="Proteomes" id="UP001054252"/>
    </source>
</evidence>
<feature type="compositionally biased region" description="Basic and acidic residues" evidence="1">
    <location>
        <begin position="451"/>
        <end position="461"/>
    </location>
</feature>
<evidence type="ECO:0000313" key="3">
    <source>
        <dbReference type="EMBL" id="GKV25155.1"/>
    </source>
</evidence>
<evidence type="ECO:0000256" key="1">
    <source>
        <dbReference type="SAM" id="MobiDB-lite"/>
    </source>
</evidence>
<feature type="compositionally biased region" description="Polar residues" evidence="1">
    <location>
        <begin position="359"/>
        <end position="368"/>
    </location>
</feature>
<gene>
    <name evidence="3" type="ORF">SLEP1_g34634</name>
</gene>
<reference evidence="3 4" key="1">
    <citation type="journal article" date="2021" name="Commun. Biol.">
        <title>The genome of Shorea leprosula (Dipterocarpaceae) highlights the ecological relevance of drought in aseasonal tropical rainforests.</title>
        <authorList>
            <person name="Ng K.K.S."/>
            <person name="Kobayashi M.J."/>
            <person name="Fawcett J.A."/>
            <person name="Hatakeyama M."/>
            <person name="Paape T."/>
            <person name="Ng C.H."/>
            <person name="Ang C.C."/>
            <person name="Tnah L.H."/>
            <person name="Lee C.T."/>
            <person name="Nishiyama T."/>
            <person name="Sese J."/>
            <person name="O'Brien M.J."/>
            <person name="Copetti D."/>
            <person name="Mohd Noor M.I."/>
            <person name="Ong R.C."/>
            <person name="Putra M."/>
            <person name="Sireger I.Z."/>
            <person name="Indrioko S."/>
            <person name="Kosugi Y."/>
            <person name="Izuno A."/>
            <person name="Isagi Y."/>
            <person name="Lee S.L."/>
            <person name="Shimizu K.K."/>
        </authorList>
    </citation>
    <scope>NUCLEOTIDE SEQUENCE [LARGE SCALE GENOMIC DNA]</scope>
    <source>
        <strain evidence="3">214</strain>
    </source>
</reference>
<feature type="compositionally biased region" description="Polar residues" evidence="1">
    <location>
        <begin position="389"/>
        <end position="405"/>
    </location>
</feature>
<comment type="caution">
    <text evidence="3">The sequence shown here is derived from an EMBL/GenBank/DDBJ whole genome shotgun (WGS) entry which is preliminary data.</text>
</comment>
<organism evidence="3 4">
    <name type="scientific">Rubroshorea leprosula</name>
    <dbReference type="NCBI Taxonomy" id="152421"/>
    <lineage>
        <taxon>Eukaryota</taxon>
        <taxon>Viridiplantae</taxon>
        <taxon>Streptophyta</taxon>
        <taxon>Embryophyta</taxon>
        <taxon>Tracheophyta</taxon>
        <taxon>Spermatophyta</taxon>
        <taxon>Magnoliopsida</taxon>
        <taxon>eudicotyledons</taxon>
        <taxon>Gunneridae</taxon>
        <taxon>Pentapetalae</taxon>
        <taxon>rosids</taxon>
        <taxon>malvids</taxon>
        <taxon>Malvales</taxon>
        <taxon>Dipterocarpaceae</taxon>
        <taxon>Rubroshorea</taxon>
    </lineage>
</organism>
<dbReference type="InterPro" id="IPR000477">
    <property type="entry name" value="RT_dom"/>
</dbReference>
<feature type="region of interest" description="Disordered" evidence="1">
    <location>
        <begin position="352"/>
        <end position="375"/>
    </location>
</feature>
<dbReference type="CDD" id="cd01650">
    <property type="entry name" value="RT_nLTR_like"/>
    <property type="match status" value="1"/>
</dbReference>